<dbReference type="AlphaFoldDB" id="A0A0F9PCA0"/>
<comment type="caution">
    <text evidence="1">The sequence shown here is derived from an EMBL/GenBank/DDBJ whole genome shotgun (WGS) entry which is preliminary data.</text>
</comment>
<dbReference type="EMBL" id="LAZR01003090">
    <property type="protein sequence ID" value="KKN22137.1"/>
    <property type="molecule type" value="Genomic_DNA"/>
</dbReference>
<name>A0A0F9PCA0_9ZZZZ</name>
<dbReference type="PROSITE" id="PS51257">
    <property type="entry name" value="PROKAR_LIPOPROTEIN"/>
    <property type="match status" value="1"/>
</dbReference>
<proteinExistence type="predicted"/>
<gene>
    <name evidence="1" type="ORF">LCGC14_0918290</name>
</gene>
<sequence>MKTLLLLALVAVTMTGCFIPTIEERTDRICDVRQIEGYDCIVCESPERVAISCDFNKKQ</sequence>
<evidence type="ECO:0000313" key="1">
    <source>
        <dbReference type="EMBL" id="KKN22137.1"/>
    </source>
</evidence>
<accession>A0A0F9PCA0</accession>
<reference evidence="1" key="1">
    <citation type="journal article" date="2015" name="Nature">
        <title>Complex archaea that bridge the gap between prokaryotes and eukaryotes.</title>
        <authorList>
            <person name="Spang A."/>
            <person name="Saw J.H."/>
            <person name="Jorgensen S.L."/>
            <person name="Zaremba-Niedzwiedzka K."/>
            <person name="Martijn J."/>
            <person name="Lind A.E."/>
            <person name="van Eijk R."/>
            <person name="Schleper C."/>
            <person name="Guy L."/>
            <person name="Ettema T.J."/>
        </authorList>
    </citation>
    <scope>NUCLEOTIDE SEQUENCE</scope>
</reference>
<organism evidence="1">
    <name type="scientific">marine sediment metagenome</name>
    <dbReference type="NCBI Taxonomy" id="412755"/>
    <lineage>
        <taxon>unclassified sequences</taxon>
        <taxon>metagenomes</taxon>
        <taxon>ecological metagenomes</taxon>
    </lineage>
</organism>
<protein>
    <submittedName>
        <fullName evidence="1">Uncharacterized protein</fullName>
    </submittedName>
</protein>